<dbReference type="RefSeq" id="WP_191839837.1">
    <property type="nucleotide sequence ID" value="NZ_BAAALB010000047.1"/>
</dbReference>
<accession>A0A8J3NVD9</accession>
<protein>
    <recommendedName>
        <fullName evidence="3">Fe-S cluster biogenesis protein NfuA</fullName>
    </recommendedName>
</protein>
<comment type="caution">
    <text evidence="1">The sequence shown here is derived from an EMBL/GenBank/DDBJ whole genome shotgun (WGS) entry which is preliminary data.</text>
</comment>
<dbReference type="AlphaFoldDB" id="A0A8J3NVD9"/>
<organism evidence="1 2">
    <name type="scientific">Catellatospora chokoriensis</name>
    <dbReference type="NCBI Taxonomy" id="310353"/>
    <lineage>
        <taxon>Bacteria</taxon>
        <taxon>Bacillati</taxon>
        <taxon>Actinomycetota</taxon>
        <taxon>Actinomycetes</taxon>
        <taxon>Micromonosporales</taxon>
        <taxon>Micromonosporaceae</taxon>
        <taxon>Catellatospora</taxon>
    </lineage>
</organism>
<dbReference type="EMBL" id="BONG01000074">
    <property type="protein sequence ID" value="GIF93838.1"/>
    <property type="molecule type" value="Genomic_DNA"/>
</dbReference>
<proteinExistence type="predicted"/>
<reference evidence="1 2" key="1">
    <citation type="submission" date="2021-01" db="EMBL/GenBank/DDBJ databases">
        <title>Whole genome shotgun sequence of Catellatospora chokoriensis NBRC 107358.</title>
        <authorList>
            <person name="Komaki H."/>
            <person name="Tamura T."/>
        </authorList>
    </citation>
    <scope>NUCLEOTIDE SEQUENCE [LARGE SCALE GENOMIC DNA]</scope>
    <source>
        <strain evidence="1 2">NBRC 107358</strain>
    </source>
</reference>
<evidence type="ECO:0000313" key="1">
    <source>
        <dbReference type="EMBL" id="GIF93838.1"/>
    </source>
</evidence>
<keyword evidence="2" id="KW-1185">Reference proteome</keyword>
<sequence>MSERIMSTAGDQHMDRVMVLDPHTVGVRVEALLADVETAGGTVARAAADGVVRELLHLNEAGLARLLDGLVTVPGVTEELRVLAEDELVGGLLALYGLHPVPIEERVLVALDRARRRLGREFTLVDIDAAGTARIATAGGGCGSGCGSTAEPVSDTVSRLVQQAAPEIVEVVLEEAAPEPKLLQIGHRPKAPTGAPV</sequence>
<evidence type="ECO:0000313" key="2">
    <source>
        <dbReference type="Proteomes" id="UP000619293"/>
    </source>
</evidence>
<gene>
    <name evidence="1" type="ORF">Cch02nite_72820</name>
</gene>
<dbReference type="Proteomes" id="UP000619293">
    <property type="component" value="Unassembled WGS sequence"/>
</dbReference>
<evidence type="ECO:0008006" key="3">
    <source>
        <dbReference type="Google" id="ProtNLM"/>
    </source>
</evidence>
<name>A0A8J3NVD9_9ACTN</name>